<reference evidence="1" key="1">
    <citation type="journal article" date="2019" name="Sci. Rep.">
        <title>Draft genome of Tanacetum cinerariifolium, the natural source of mosquito coil.</title>
        <authorList>
            <person name="Yamashiro T."/>
            <person name="Shiraishi A."/>
            <person name="Satake H."/>
            <person name="Nakayama K."/>
        </authorList>
    </citation>
    <scope>NUCLEOTIDE SEQUENCE</scope>
</reference>
<dbReference type="AlphaFoldDB" id="A0A699I5N9"/>
<protein>
    <recommendedName>
        <fullName evidence="2">Reverse transcriptase zinc-binding domain-containing protein</fullName>
    </recommendedName>
</protein>
<proteinExistence type="predicted"/>
<evidence type="ECO:0000313" key="1">
    <source>
        <dbReference type="EMBL" id="GEZ22612.1"/>
    </source>
</evidence>
<dbReference type="EMBL" id="BKCJ010254439">
    <property type="protein sequence ID" value="GEZ22612.1"/>
    <property type="molecule type" value="Genomic_DNA"/>
</dbReference>
<accession>A0A699I5N9</accession>
<gene>
    <name evidence="1" type="ORF">Tci_494585</name>
</gene>
<comment type="caution">
    <text evidence="1">The sequence shown here is derived from an EMBL/GenBank/DDBJ whole genome shotgun (WGS) entry which is preliminary data.</text>
</comment>
<name>A0A699I5N9_TANCI</name>
<evidence type="ECO:0008006" key="2">
    <source>
        <dbReference type="Google" id="ProtNLM"/>
    </source>
</evidence>
<sequence length="199" mass="23103">MKPFFWVEIRNGLNSSLMYDRWCSLCPLIRSLTPRDITREGYTFQARVAKLLVNGAWNWPQAWLSKAPNIGTIAAPNLSDTRHDHLRWRDASGNLLCFLVKCAWELADMDNVAPTLMDIVSFIQPMGNSRMAKCIFGKLLLAATSYFIWTEHNNCLFKHVKRSPKDIRDMIMVTVRLKLLSHEELVRARKFARSNWDVF</sequence>
<organism evidence="1">
    <name type="scientific">Tanacetum cinerariifolium</name>
    <name type="common">Dalmatian daisy</name>
    <name type="synonym">Chrysanthemum cinerariifolium</name>
    <dbReference type="NCBI Taxonomy" id="118510"/>
    <lineage>
        <taxon>Eukaryota</taxon>
        <taxon>Viridiplantae</taxon>
        <taxon>Streptophyta</taxon>
        <taxon>Embryophyta</taxon>
        <taxon>Tracheophyta</taxon>
        <taxon>Spermatophyta</taxon>
        <taxon>Magnoliopsida</taxon>
        <taxon>eudicotyledons</taxon>
        <taxon>Gunneridae</taxon>
        <taxon>Pentapetalae</taxon>
        <taxon>asterids</taxon>
        <taxon>campanulids</taxon>
        <taxon>Asterales</taxon>
        <taxon>Asteraceae</taxon>
        <taxon>Asteroideae</taxon>
        <taxon>Anthemideae</taxon>
        <taxon>Anthemidinae</taxon>
        <taxon>Tanacetum</taxon>
    </lineage>
</organism>